<feature type="chain" id="PRO_5046986160" description="Secreted protein" evidence="1">
    <location>
        <begin position="20"/>
        <end position="107"/>
    </location>
</feature>
<evidence type="ECO:0000313" key="2">
    <source>
        <dbReference type="EMBL" id="MEQ2297762.1"/>
    </source>
</evidence>
<reference evidence="2 3" key="1">
    <citation type="submission" date="2021-06" db="EMBL/GenBank/DDBJ databases">
        <authorList>
            <person name="Palmer J.M."/>
        </authorList>
    </citation>
    <scope>NUCLEOTIDE SEQUENCE [LARGE SCALE GENOMIC DNA]</scope>
    <source>
        <strain evidence="2 3">AS_MEX2019</strain>
        <tissue evidence="2">Muscle</tissue>
    </source>
</reference>
<name>A0ABV0YV60_9TELE</name>
<organism evidence="2 3">
    <name type="scientific">Ameca splendens</name>
    <dbReference type="NCBI Taxonomy" id="208324"/>
    <lineage>
        <taxon>Eukaryota</taxon>
        <taxon>Metazoa</taxon>
        <taxon>Chordata</taxon>
        <taxon>Craniata</taxon>
        <taxon>Vertebrata</taxon>
        <taxon>Euteleostomi</taxon>
        <taxon>Actinopterygii</taxon>
        <taxon>Neopterygii</taxon>
        <taxon>Teleostei</taxon>
        <taxon>Neoteleostei</taxon>
        <taxon>Acanthomorphata</taxon>
        <taxon>Ovalentaria</taxon>
        <taxon>Atherinomorphae</taxon>
        <taxon>Cyprinodontiformes</taxon>
        <taxon>Goodeidae</taxon>
        <taxon>Ameca</taxon>
    </lineage>
</organism>
<feature type="signal peptide" evidence="1">
    <location>
        <begin position="1"/>
        <end position="19"/>
    </location>
</feature>
<keyword evidence="1" id="KW-0732">Signal</keyword>
<evidence type="ECO:0000313" key="3">
    <source>
        <dbReference type="Proteomes" id="UP001469553"/>
    </source>
</evidence>
<sequence length="107" mass="12200">MSLFFKHILISVPLLRLHCLYSYISKKESGIKLIFQNLSQMVKYRYLCLGYTALLPPVPEHTPTRLPLSGWFHCCSKMIPVRGAQCNFSGNEGGRSTCSKLLFWLCA</sequence>
<evidence type="ECO:0000256" key="1">
    <source>
        <dbReference type="SAM" id="SignalP"/>
    </source>
</evidence>
<dbReference type="Proteomes" id="UP001469553">
    <property type="component" value="Unassembled WGS sequence"/>
</dbReference>
<dbReference type="EMBL" id="JAHRIP010044325">
    <property type="protein sequence ID" value="MEQ2297762.1"/>
    <property type="molecule type" value="Genomic_DNA"/>
</dbReference>
<accession>A0ABV0YV60</accession>
<protein>
    <recommendedName>
        <fullName evidence="4">Secreted protein</fullName>
    </recommendedName>
</protein>
<gene>
    <name evidence="2" type="ORF">AMECASPLE_037958</name>
</gene>
<comment type="caution">
    <text evidence="2">The sequence shown here is derived from an EMBL/GenBank/DDBJ whole genome shotgun (WGS) entry which is preliminary data.</text>
</comment>
<keyword evidence="3" id="KW-1185">Reference proteome</keyword>
<proteinExistence type="predicted"/>
<evidence type="ECO:0008006" key="4">
    <source>
        <dbReference type="Google" id="ProtNLM"/>
    </source>
</evidence>